<dbReference type="PANTHER" id="PTHR46297">
    <property type="entry name" value="ZINC FINGER CCCH-TYPE WITH G PATCH DOMAIN-CONTAINING PROTEIN"/>
    <property type="match status" value="1"/>
</dbReference>
<comment type="caution">
    <text evidence="6">The sequence shown here is derived from an EMBL/GenBank/DDBJ whole genome shotgun (WGS) entry which is preliminary data.</text>
</comment>
<feature type="compositionally biased region" description="Polar residues" evidence="4">
    <location>
        <begin position="64"/>
        <end position="86"/>
    </location>
</feature>
<keyword evidence="7" id="KW-1185">Reference proteome</keyword>
<dbReference type="SMART" id="SM00333">
    <property type="entry name" value="TUDOR"/>
    <property type="match status" value="1"/>
</dbReference>
<feature type="compositionally biased region" description="Polar residues" evidence="4">
    <location>
        <begin position="175"/>
        <end position="193"/>
    </location>
</feature>
<comment type="subcellular location">
    <subcellularLocation>
        <location evidence="1">Nucleus</location>
        <location evidence="1">Cajal body</location>
    </subcellularLocation>
</comment>
<reference evidence="6 7" key="1">
    <citation type="journal article" date="2018" name="MBio">
        <title>Comparative Genomics Reveals the Core Gene Toolbox for the Fungus-Insect Symbiosis.</title>
        <authorList>
            <person name="Wang Y."/>
            <person name="Stata M."/>
            <person name="Wang W."/>
            <person name="Stajich J.E."/>
            <person name="White M.M."/>
            <person name="Moncalvo J.M."/>
        </authorList>
    </citation>
    <scope>NUCLEOTIDE SEQUENCE [LARGE SCALE GENOMIC DNA]</scope>
    <source>
        <strain evidence="6 7">AUS-126-30</strain>
    </source>
</reference>
<organism evidence="6 7">
    <name type="scientific">Smittium angustum</name>
    <dbReference type="NCBI Taxonomy" id="133377"/>
    <lineage>
        <taxon>Eukaryota</taxon>
        <taxon>Fungi</taxon>
        <taxon>Fungi incertae sedis</taxon>
        <taxon>Zoopagomycota</taxon>
        <taxon>Kickxellomycotina</taxon>
        <taxon>Harpellomycetes</taxon>
        <taxon>Harpellales</taxon>
        <taxon>Legeriomycetaceae</taxon>
        <taxon>Smittium</taxon>
    </lineage>
</organism>
<evidence type="ECO:0000256" key="1">
    <source>
        <dbReference type="ARBA" id="ARBA00004408"/>
    </source>
</evidence>
<evidence type="ECO:0000256" key="4">
    <source>
        <dbReference type="SAM" id="MobiDB-lite"/>
    </source>
</evidence>
<dbReference type="GO" id="GO:0005737">
    <property type="term" value="C:cytoplasm"/>
    <property type="evidence" value="ECO:0007669"/>
    <property type="project" value="InterPro"/>
</dbReference>
<dbReference type="InterPro" id="IPR002999">
    <property type="entry name" value="Tudor"/>
</dbReference>
<feature type="domain" description="Tudor" evidence="5">
    <location>
        <begin position="95"/>
        <end position="154"/>
    </location>
</feature>
<name>A0A2U1IYR4_SMIAN</name>
<evidence type="ECO:0000313" key="7">
    <source>
        <dbReference type="Proteomes" id="UP000245591"/>
    </source>
</evidence>
<dbReference type="PROSITE" id="PS50304">
    <property type="entry name" value="TUDOR"/>
    <property type="match status" value="1"/>
</dbReference>
<evidence type="ECO:0000256" key="3">
    <source>
        <dbReference type="ARBA" id="ARBA00023242"/>
    </source>
</evidence>
<dbReference type="Gene3D" id="2.30.30.140">
    <property type="match status" value="1"/>
</dbReference>
<dbReference type="GO" id="GO:0015030">
    <property type="term" value="C:Cajal body"/>
    <property type="evidence" value="ECO:0007669"/>
    <property type="project" value="UniProtKB-SubCell"/>
</dbReference>
<evidence type="ECO:0000313" key="6">
    <source>
        <dbReference type="EMBL" id="PVZ97954.1"/>
    </source>
</evidence>
<dbReference type="EMBL" id="MBFU01000644">
    <property type="protein sequence ID" value="PVZ97954.1"/>
    <property type="molecule type" value="Genomic_DNA"/>
</dbReference>
<sequence length="251" mass="27665">MDSSDIALYKNQIKEIDLALKTDPDNQELINLKTEIQELLDLTYSLANPESSSGVSSPSKEHSATPSNESNVNDPQSVGSDTKSTANENVAQSSFWKVGDDCKAKYSRDGKFYPAKIIQIIPGNKFKVTFIGYGNSEELPLESIQTITVKKTDNYTKNKQNKRPVGGPDVLNSLPKGNTQNSTSNKKQKQGKNVSVIAQKSWLDFAKNKKKKAPAINNRSIFKSPDTVEGKVGVIGSGKTMTQFVERVKYR</sequence>
<proteinExistence type="inferred from homology"/>
<dbReference type="CDD" id="cd21182">
    <property type="entry name" value="Tudor_SMN_SPF30-like"/>
    <property type="match status" value="1"/>
</dbReference>
<dbReference type="GO" id="GO:0003723">
    <property type="term" value="F:RNA binding"/>
    <property type="evidence" value="ECO:0007669"/>
    <property type="project" value="InterPro"/>
</dbReference>
<dbReference type="GO" id="GO:0006397">
    <property type="term" value="P:mRNA processing"/>
    <property type="evidence" value="ECO:0007669"/>
    <property type="project" value="InterPro"/>
</dbReference>
<dbReference type="AlphaFoldDB" id="A0A2U1IYR4"/>
<dbReference type="Proteomes" id="UP000245591">
    <property type="component" value="Unassembled WGS sequence"/>
</dbReference>
<accession>A0A2U1IYR4</accession>
<protein>
    <recommendedName>
        <fullName evidence="5">Tudor domain-containing protein</fullName>
    </recommendedName>
</protein>
<comment type="similarity">
    <text evidence="2">Belongs to the SMN family.</text>
</comment>
<dbReference type="Pfam" id="PF06003">
    <property type="entry name" value="SMN_Tudor"/>
    <property type="match status" value="1"/>
</dbReference>
<feature type="region of interest" description="Disordered" evidence="4">
    <location>
        <begin position="155"/>
        <end position="193"/>
    </location>
</feature>
<gene>
    <name evidence="6" type="ORF">BB558_006069</name>
</gene>
<dbReference type="InterPro" id="IPR010304">
    <property type="entry name" value="SMN_Tudor"/>
</dbReference>
<keyword evidence="3" id="KW-0539">Nucleus</keyword>
<dbReference type="SUPFAM" id="SSF63748">
    <property type="entry name" value="Tudor/PWWP/MBT"/>
    <property type="match status" value="1"/>
</dbReference>
<evidence type="ECO:0000259" key="5">
    <source>
        <dbReference type="PROSITE" id="PS50304"/>
    </source>
</evidence>
<evidence type="ECO:0000256" key="2">
    <source>
        <dbReference type="ARBA" id="ARBA00005371"/>
    </source>
</evidence>
<feature type="region of interest" description="Disordered" evidence="4">
    <location>
        <begin position="47"/>
        <end position="86"/>
    </location>
</feature>